<dbReference type="GO" id="GO:0000160">
    <property type="term" value="P:phosphorelay signal transduction system"/>
    <property type="evidence" value="ECO:0007669"/>
    <property type="project" value="InterPro"/>
</dbReference>
<dbReference type="PROSITE" id="PS50110">
    <property type="entry name" value="RESPONSE_REGULATORY"/>
    <property type="match status" value="1"/>
</dbReference>
<reference evidence="3 4" key="2">
    <citation type="journal article" date="2011" name="Stand. Genomic Sci.">
        <title>Complete genome sequence of Isosphaera pallida type strain (IS1B).</title>
        <authorList>
            <consortium name="US DOE Joint Genome Institute (JGI-PGF)"/>
            <person name="Goker M."/>
            <person name="Cleland D."/>
            <person name="Saunders E."/>
            <person name="Lapidus A."/>
            <person name="Nolan M."/>
            <person name="Lucas S."/>
            <person name="Hammon N."/>
            <person name="Deshpande S."/>
            <person name="Cheng J.F."/>
            <person name="Tapia R."/>
            <person name="Han C."/>
            <person name="Goodwin L."/>
            <person name="Pitluck S."/>
            <person name="Liolios K."/>
            <person name="Pagani I."/>
            <person name="Ivanova N."/>
            <person name="Mavromatis K."/>
            <person name="Pati A."/>
            <person name="Chen A."/>
            <person name="Palaniappan K."/>
            <person name="Land M."/>
            <person name="Hauser L."/>
            <person name="Chang Y.J."/>
            <person name="Jeffries C.D."/>
            <person name="Detter J.C."/>
            <person name="Beck B."/>
            <person name="Woyke T."/>
            <person name="Bristow J."/>
            <person name="Eisen J.A."/>
            <person name="Markowitz V."/>
            <person name="Hugenholtz P."/>
            <person name="Kyrpides N.C."/>
            <person name="Klenk H.P."/>
        </authorList>
    </citation>
    <scope>NUCLEOTIDE SEQUENCE [LARGE SCALE GENOMIC DNA]</scope>
    <source>
        <strain evidence="4">ATCC 43644 / DSM 9630 / IS1B</strain>
    </source>
</reference>
<dbReference type="SMART" id="SM00448">
    <property type="entry name" value="REC"/>
    <property type="match status" value="1"/>
</dbReference>
<evidence type="ECO:0000313" key="4">
    <source>
        <dbReference type="Proteomes" id="UP000008631"/>
    </source>
</evidence>
<dbReference type="Gene3D" id="3.40.50.2300">
    <property type="match status" value="1"/>
</dbReference>
<feature type="modified residue" description="4-aspartylphosphate" evidence="1">
    <location>
        <position position="68"/>
    </location>
</feature>
<dbReference type="EMBL" id="CP002353">
    <property type="protein sequence ID" value="ADV63483.1"/>
    <property type="molecule type" value="Genomic_DNA"/>
</dbReference>
<dbReference type="InterPro" id="IPR011006">
    <property type="entry name" value="CheY-like_superfamily"/>
</dbReference>
<dbReference type="InterPro" id="IPR052893">
    <property type="entry name" value="TCS_response_regulator"/>
</dbReference>
<dbReference type="eggNOG" id="COG0784">
    <property type="taxonomic scope" value="Bacteria"/>
</dbReference>
<dbReference type="Proteomes" id="UP000008631">
    <property type="component" value="Chromosome"/>
</dbReference>
<dbReference type="PANTHER" id="PTHR44520:SF2">
    <property type="entry name" value="RESPONSE REGULATOR RCP1"/>
    <property type="match status" value="1"/>
</dbReference>
<organism evidence="3 4">
    <name type="scientific">Isosphaera pallida (strain ATCC 43644 / DSM 9630 / IS1B)</name>
    <dbReference type="NCBI Taxonomy" id="575540"/>
    <lineage>
        <taxon>Bacteria</taxon>
        <taxon>Pseudomonadati</taxon>
        <taxon>Planctomycetota</taxon>
        <taxon>Planctomycetia</taxon>
        <taxon>Isosphaerales</taxon>
        <taxon>Isosphaeraceae</taxon>
        <taxon>Isosphaera</taxon>
    </lineage>
</organism>
<evidence type="ECO:0000313" key="3">
    <source>
        <dbReference type="EMBL" id="ADV63483.1"/>
    </source>
</evidence>
<reference key="1">
    <citation type="submission" date="2010-11" db="EMBL/GenBank/DDBJ databases">
        <title>The complete sequence of chromosome of Isophaera pallida ATCC 43644.</title>
        <authorList>
            <consortium name="US DOE Joint Genome Institute (JGI-PGF)"/>
            <person name="Lucas S."/>
            <person name="Copeland A."/>
            <person name="Lapidus A."/>
            <person name="Bruce D."/>
            <person name="Goodwin L."/>
            <person name="Pitluck S."/>
            <person name="Kyrpides N."/>
            <person name="Mavromatis K."/>
            <person name="Pagani I."/>
            <person name="Ivanova N."/>
            <person name="Saunders E."/>
            <person name="Brettin T."/>
            <person name="Detter J.C."/>
            <person name="Han C."/>
            <person name="Tapia R."/>
            <person name="Land M."/>
            <person name="Hauser L."/>
            <person name="Markowitz V."/>
            <person name="Cheng J.-F."/>
            <person name="Hugenholtz P."/>
            <person name="Woyke T."/>
            <person name="Wu D."/>
            <person name="Eisen J.A."/>
        </authorList>
    </citation>
    <scope>NUCLEOTIDE SEQUENCE</scope>
    <source>
        <strain>ATCC 43644</strain>
    </source>
</reference>
<dbReference type="SUPFAM" id="SSF52172">
    <property type="entry name" value="CheY-like"/>
    <property type="match status" value="1"/>
</dbReference>
<dbReference type="HOGENOM" id="CLU_000445_69_17_0"/>
<gene>
    <name evidence="3" type="ordered locus">Isop_2918</name>
</gene>
<dbReference type="RefSeq" id="WP_013565771.1">
    <property type="nucleotide sequence ID" value="NC_014962.1"/>
</dbReference>
<dbReference type="PANTHER" id="PTHR44520">
    <property type="entry name" value="RESPONSE REGULATOR RCP1-RELATED"/>
    <property type="match status" value="1"/>
</dbReference>
<dbReference type="AlphaFoldDB" id="E8R253"/>
<accession>E8R253</accession>
<dbReference type="Pfam" id="PF00072">
    <property type="entry name" value="Response_reg"/>
    <property type="match status" value="1"/>
</dbReference>
<dbReference type="InParanoid" id="E8R253"/>
<proteinExistence type="predicted"/>
<name>E8R253_ISOPI</name>
<dbReference type="STRING" id="575540.Isop_2918"/>
<feature type="domain" description="Response regulatory" evidence="2">
    <location>
        <begin position="7"/>
        <end position="135"/>
    </location>
</feature>
<evidence type="ECO:0000259" key="2">
    <source>
        <dbReference type="PROSITE" id="PS50110"/>
    </source>
</evidence>
<evidence type="ECO:0000256" key="1">
    <source>
        <dbReference type="PROSITE-ProRule" id="PRU00169"/>
    </source>
</evidence>
<keyword evidence="1" id="KW-0597">Phosphoprotein</keyword>
<dbReference type="KEGG" id="ipa:Isop_2918"/>
<sequence length="154" mass="17114">MSSPSPNLLVIEPNEAEFQIIEEVIESLCPEARVLRCPTPDDALGLLFNANEEGLGIHEQPVSFILLDIDGPGMFGLTFLQKIKADERTMMVPVVILTGVAIPVIIQRTYSLGGAGFIIKQMDDPEQFRETIRSMLDYWLNVVSLPPRGDVKFN</sequence>
<keyword evidence="4" id="KW-1185">Reference proteome</keyword>
<protein>
    <submittedName>
        <fullName evidence="3">Response regulator receiver</fullName>
    </submittedName>
</protein>
<dbReference type="InterPro" id="IPR001789">
    <property type="entry name" value="Sig_transdc_resp-reg_receiver"/>
</dbReference>